<accession>A0A090QW08</accession>
<evidence type="ECO:0000313" key="2">
    <source>
        <dbReference type="Proteomes" id="UP000029227"/>
    </source>
</evidence>
<name>A0A090QW08_9GAMM</name>
<comment type="caution">
    <text evidence="1">The sequence shown here is derived from an EMBL/GenBank/DDBJ whole genome shotgun (WGS) entry which is preliminary data.</text>
</comment>
<proteinExistence type="predicted"/>
<sequence length="40" mass="4530">MFGGFGSGVPITEEYLITAKHVARLSWDVGIIYHPIVIWR</sequence>
<dbReference type="STRING" id="754436.JCM19237_3071"/>
<reference evidence="1 2" key="1">
    <citation type="journal article" date="2014" name="Genome Announc.">
        <title>Draft Genome Sequences of Two Vibrionaceae Species, Vibrio ponticus C121 and Photobacterium aphoticum C119, Isolated as Coral Reef Microbiota.</title>
        <authorList>
            <person name="Al-saari N."/>
            <person name="Meirelles P.M."/>
            <person name="Mino S."/>
            <person name="Suda W."/>
            <person name="Oshima K."/>
            <person name="Hattori M."/>
            <person name="Ohkuma M."/>
            <person name="Thompson F.L."/>
            <person name="Gomez-Gil B."/>
            <person name="Sawabe T."/>
            <person name="Sawabe T."/>
        </authorList>
    </citation>
    <scope>NUCLEOTIDE SEQUENCE [LARGE SCALE GENOMIC DNA]</scope>
    <source>
        <strain evidence="1 2">JCM 19237</strain>
    </source>
</reference>
<dbReference type="AlphaFoldDB" id="A0A090QW08"/>
<evidence type="ECO:0000313" key="1">
    <source>
        <dbReference type="EMBL" id="GAL07066.1"/>
    </source>
</evidence>
<protein>
    <submittedName>
        <fullName evidence="1">Uncharacterized protein</fullName>
    </submittedName>
</protein>
<organism evidence="1 2">
    <name type="scientific">Photobacterium aphoticum</name>
    <dbReference type="NCBI Taxonomy" id="754436"/>
    <lineage>
        <taxon>Bacteria</taxon>
        <taxon>Pseudomonadati</taxon>
        <taxon>Pseudomonadota</taxon>
        <taxon>Gammaproteobacteria</taxon>
        <taxon>Vibrionales</taxon>
        <taxon>Vibrionaceae</taxon>
        <taxon>Photobacterium</taxon>
    </lineage>
</organism>
<dbReference type="EMBL" id="BBMN01000014">
    <property type="protein sequence ID" value="GAL07066.1"/>
    <property type="molecule type" value="Genomic_DNA"/>
</dbReference>
<gene>
    <name evidence="1" type="ORF">JCM19237_3071</name>
</gene>
<dbReference type="Proteomes" id="UP000029227">
    <property type="component" value="Unassembled WGS sequence"/>
</dbReference>